<protein>
    <submittedName>
        <fullName evidence="1">Uncharacterized protein</fullName>
    </submittedName>
</protein>
<sequence length="398" mass="45439">MVNHFTEQLTITIRSSENGGRTLFSKDFPGSTKVLDSVSIDWGRDSIFDDAAKRRLRLRFIPDRELPTDPGRYLYARVKVTLATRLLFDGTVDGMDYGLHESDGEFLEMMTVTATESPTFIPRLMEESWIDMGTRYPVGFYKIYGDHSQLPYRWSTASTNYPVRADVADDGFASTVFEAFGAFTSPFPNAHPIWEPGFHGCGPSVWSEQSLSRQEPTEIDCSAASIDGLSARTESVPMSVRFVFNRRPSGRYSGSRTYRMPARDGLNQESNPWDEAFVKYFHRQIETIFPMITKFEDHVYKDAFKLITNQQTLPLDVTLTQVDGETSLPQKALHTWENKDQLFNFIGVARKYSGTYLAQILNDWLFVPIGGRLTLTTKRVTHEMKMMYGIRRRDHSSG</sequence>
<name>A0A269PFN0_9CORY</name>
<dbReference type="RefSeq" id="WP_095275382.1">
    <property type="nucleotide sequence ID" value="NZ_CP047655.1"/>
</dbReference>
<dbReference type="Proteomes" id="UP000215771">
    <property type="component" value="Unassembled WGS sequence"/>
</dbReference>
<gene>
    <name evidence="1" type="ORF">CIG21_01670</name>
</gene>
<evidence type="ECO:0000313" key="1">
    <source>
        <dbReference type="EMBL" id="PAJ70916.1"/>
    </source>
</evidence>
<dbReference type="EMBL" id="NQMQ01000002">
    <property type="protein sequence ID" value="PAJ70916.1"/>
    <property type="molecule type" value="Genomic_DNA"/>
</dbReference>
<evidence type="ECO:0000313" key="2">
    <source>
        <dbReference type="Proteomes" id="UP000215771"/>
    </source>
</evidence>
<comment type="caution">
    <text evidence="1">The sequence shown here is derived from an EMBL/GenBank/DDBJ whole genome shotgun (WGS) entry which is preliminary data.</text>
</comment>
<reference evidence="1 2" key="1">
    <citation type="submission" date="2017-08" db="EMBL/GenBank/DDBJ databases">
        <authorList>
            <person name="de Groot N.N."/>
        </authorList>
    </citation>
    <scope>NUCLEOTIDE SEQUENCE [LARGE SCALE GENOMIC DNA]</scope>
    <source>
        <strain evidence="1 2">NBT06-6</strain>
    </source>
</reference>
<organism evidence="1 2">
    <name type="scientific">Corynebacterium hadale</name>
    <dbReference type="NCBI Taxonomy" id="2026255"/>
    <lineage>
        <taxon>Bacteria</taxon>
        <taxon>Bacillati</taxon>
        <taxon>Actinomycetota</taxon>
        <taxon>Actinomycetes</taxon>
        <taxon>Mycobacteriales</taxon>
        <taxon>Corynebacteriaceae</taxon>
        <taxon>Corynebacterium</taxon>
    </lineage>
</organism>
<accession>A0A269PFN0</accession>
<dbReference type="AlphaFoldDB" id="A0A269PFN0"/>
<proteinExistence type="predicted"/>